<dbReference type="HOGENOM" id="CLU_959045_0_0_9"/>
<dbReference type="SUPFAM" id="SSF53335">
    <property type="entry name" value="S-adenosyl-L-methionine-dependent methyltransferases"/>
    <property type="match status" value="1"/>
</dbReference>
<name>I4DB65_DESAJ</name>
<dbReference type="Gene3D" id="3.40.50.150">
    <property type="entry name" value="Vaccinia Virus protein VP39"/>
    <property type="match status" value="1"/>
</dbReference>
<protein>
    <submittedName>
        <fullName evidence="2">Methylase involved in ubiquinone/menaquinone biosynthesis</fullName>
    </submittedName>
</protein>
<keyword evidence="2" id="KW-0489">Methyltransferase</keyword>
<feature type="domain" description="Methyltransferase type 11" evidence="1">
    <location>
        <begin position="44"/>
        <end position="141"/>
    </location>
</feature>
<proteinExistence type="predicted"/>
<keyword evidence="3" id="KW-1185">Reference proteome</keyword>
<sequence length="298" mass="34457">MNTVWSKNIFGIETLIKIRDFRFNVRFSRLYLEALPIRCGMKLLDLGCGPGSFTRCVCDWFGGDLQVEGIDLDSGYIDFCIETDAKNHYNIAYNVCDACNTPFPNESFDITTSYTVAQHVENTSFFQEQYRLLKHGGYIVVMDVGEYVENIESQLEVIPMSQEELYILLALQIIDENNNIKAERFNKHKHSDDETKKLLKDIGFTDIQHKKITISGCPDNPQSDDFSRLIIDNFYCSYIDLAISVLNNDNSEAIKQLANRYIDLVNERKAKRIEMYENKIKVWDSIETEVNIIVAKKY</sequence>
<dbReference type="eggNOG" id="COG2226">
    <property type="taxonomic scope" value="Bacteria"/>
</dbReference>
<organism evidence="2 3">
    <name type="scientific">Desulfosporosinus acidiphilus (strain DSM 22704 / JCM 16185 / SJ4)</name>
    <dbReference type="NCBI Taxonomy" id="646529"/>
    <lineage>
        <taxon>Bacteria</taxon>
        <taxon>Bacillati</taxon>
        <taxon>Bacillota</taxon>
        <taxon>Clostridia</taxon>
        <taxon>Eubacteriales</taxon>
        <taxon>Desulfitobacteriaceae</taxon>
        <taxon>Desulfosporosinus</taxon>
    </lineage>
</organism>
<dbReference type="GO" id="GO:0008757">
    <property type="term" value="F:S-adenosylmethionine-dependent methyltransferase activity"/>
    <property type="evidence" value="ECO:0007669"/>
    <property type="project" value="InterPro"/>
</dbReference>
<dbReference type="RefSeq" id="WP_014829025.1">
    <property type="nucleotide sequence ID" value="NC_018068.1"/>
</dbReference>
<dbReference type="OrthoDB" id="9774345at2"/>
<dbReference type="InterPro" id="IPR029063">
    <property type="entry name" value="SAM-dependent_MTases_sf"/>
</dbReference>
<dbReference type="Pfam" id="PF08241">
    <property type="entry name" value="Methyltransf_11"/>
    <property type="match status" value="1"/>
</dbReference>
<dbReference type="PANTHER" id="PTHR43591">
    <property type="entry name" value="METHYLTRANSFERASE"/>
    <property type="match status" value="1"/>
</dbReference>
<dbReference type="KEGG" id="dai:Desaci_4178"/>
<dbReference type="Proteomes" id="UP000002892">
    <property type="component" value="Chromosome"/>
</dbReference>
<gene>
    <name evidence="2" type="ordered locus">Desaci_4178</name>
</gene>
<evidence type="ECO:0000313" key="3">
    <source>
        <dbReference type="Proteomes" id="UP000002892"/>
    </source>
</evidence>
<keyword evidence="2" id="KW-0830">Ubiquinone</keyword>
<evidence type="ECO:0000259" key="1">
    <source>
        <dbReference type="Pfam" id="PF08241"/>
    </source>
</evidence>
<accession>I4DB65</accession>
<dbReference type="InterPro" id="IPR013216">
    <property type="entry name" value="Methyltransf_11"/>
</dbReference>
<dbReference type="GO" id="GO:0032259">
    <property type="term" value="P:methylation"/>
    <property type="evidence" value="ECO:0007669"/>
    <property type="project" value="UniProtKB-KW"/>
</dbReference>
<dbReference type="EMBL" id="CP003639">
    <property type="protein sequence ID" value="AFM43039.1"/>
    <property type="molecule type" value="Genomic_DNA"/>
</dbReference>
<dbReference type="CDD" id="cd02440">
    <property type="entry name" value="AdoMet_MTases"/>
    <property type="match status" value="1"/>
</dbReference>
<dbReference type="AlphaFoldDB" id="I4DB65"/>
<dbReference type="PANTHER" id="PTHR43591:SF24">
    <property type="entry name" value="2-METHOXY-6-POLYPRENYL-1,4-BENZOQUINOL METHYLASE, MITOCHONDRIAL"/>
    <property type="match status" value="1"/>
</dbReference>
<reference evidence="2 3" key="1">
    <citation type="journal article" date="2012" name="J. Bacteriol.">
        <title>Complete genome sequences of Desulfosporosinus orientis DSM765T, Desulfosporosinus youngiae DSM17734T, Desulfosporosinus meridiei DSM13257T, and Desulfosporosinus acidiphilus DSM22704T.</title>
        <authorList>
            <person name="Pester M."/>
            <person name="Brambilla E."/>
            <person name="Alazard D."/>
            <person name="Rattei T."/>
            <person name="Weinmaier T."/>
            <person name="Han J."/>
            <person name="Lucas S."/>
            <person name="Lapidus A."/>
            <person name="Cheng J.F."/>
            <person name="Goodwin L."/>
            <person name="Pitluck S."/>
            <person name="Peters L."/>
            <person name="Ovchinnikova G."/>
            <person name="Teshima H."/>
            <person name="Detter J.C."/>
            <person name="Han C.S."/>
            <person name="Tapia R."/>
            <person name="Land M.L."/>
            <person name="Hauser L."/>
            <person name="Kyrpides N.C."/>
            <person name="Ivanova N.N."/>
            <person name="Pagani I."/>
            <person name="Huntmann M."/>
            <person name="Wei C.L."/>
            <person name="Davenport K.W."/>
            <person name="Daligault H."/>
            <person name="Chain P.S."/>
            <person name="Chen A."/>
            <person name="Mavromatis K."/>
            <person name="Markowitz V."/>
            <person name="Szeto E."/>
            <person name="Mikhailova N."/>
            <person name="Pati A."/>
            <person name="Wagner M."/>
            <person name="Woyke T."/>
            <person name="Ollivier B."/>
            <person name="Klenk H.P."/>
            <person name="Spring S."/>
            <person name="Loy A."/>
        </authorList>
    </citation>
    <scope>NUCLEOTIDE SEQUENCE [LARGE SCALE GENOMIC DNA]</scope>
    <source>
        <strain evidence="3">DSM 22704 / JCM 16185 / SJ4</strain>
    </source>
</reference>
<dbReference type="STRING" id="646529.Desaci_4178"/>
<evidence type="ECO:0000313" key="2">
    <source>
        <dbReference type="EMBL" id="AFM43039.1"/>
    </source>
</evidence>
<keyword evidence="2" id="KW-0808">Transferase</keyword>